<dbReference type="RefSeq" id="WP_012436769.1">
    <property type="nucleotide sequence ID" value="NZ_CATWDO010000009.1"/>
</dbReference>
<evidence type="ECO:0000313" key="4">
    <source>
        <dbReference type="Proteomes" id="UP001189756"/>
    </source>
</evidence>
<comment type="caution">
    <text evidence="2">The sequence shown here is derived from an EMBL/GenBank/DDBJ whole genome shotgun (WGS) entry which is preliminary data.</text>
</comment>
<dbReference type="InterPro" id="IPR032557">
    <property type="entry name" value="DUF4935"/>
</dbReference>
<dbReference type="EMBL" id="CATZAR010000012">
    <property type="protein sequence ID" value="CAJ0800764.1"/>
    <property type="molecule type" value="Genomic_DNA"/>
</dbReference>
<dbReference type="AlphaFoldDB" id="A0AAD2F4P3"/>
<evidence type="ECO:0000313" key="2">
    <source>
        <dbReference type="EMBL" id="CAJ0799621.1"/>
    </source>
</evidence>
<accession>A0AAD2F4P3</accession>
<dbReference type="Pfam" id="PF16289">
    <property type="entry name" value="PIN_12"/>
    <property type="match status" value="1"/>
</dbReference>
<dbReference type="Proteomes" id="UP001189773">
    <property type="component" value="Unassembled WGS sequence"/>
</dbReference>
<organism evidence="2 4">
    <name type="scientific">Ralstonia thomasii</name>
    <dbReference type="NCBI Taxonomy" id="3058596"/>
    <lineage>
        <taxon>Bacteria</taxon>
        <taxon>Pseudomonadati</taxon>
        <taxon>Pseudomonadota</taxon>
        <taxon>Betaproteobacteria</taxon>
        <taxon>Burkholderiales</taxon>
        <taxon>Burkholderiaceae</taxon>
        <taxon>Ralstonia</taxon>
    </lineage>
</organism>
<proteinExistence type="predicted"/>
<gene>
    <name evidence="3" type="ORF">LMG18095_03515</name>
    <name evidence="2" type="ORF">R77560_03341</name>
</gene>
<reference evidence="2 5" key="1">
    <citation type="submission" date="2023-07" db="EMBL/GenBank/DDBJ databases">
        <authorList>
            <person name="Peeters C."/>
        </authorList>
    </citation>
    <scope>NUCLEOTIDE SEQUENCE</scope>
    <source>
        <strain evidence="3 5">LMG 18095</strain>
        <strain evidence="2">R-77560</strain>
    </source>
</reference>
<sequence length="409" mass="45807">MTRSRKKALYVVFDTNAIFTKSGDDIVNSTASSLIADHSNHGDLQIFWILPYIVRAEREYQMRQSYMQHVETSRRVAKFLSETWDISPERVSSAISQSIDRQLLRLNIKVVKPNIENIDWGSVIDAAVFRLPPFEHGPREKGFRDAVVCETFLQIASSLTGRDTALLITDDRLATQAVKQRLTNARVLTDLNALREEIMLRVSHIDAETAAEIEKKASLLFLQNDNINTLWYKKDIPNLIFGNPAISDRVRQVPVGATWELVNHYITPARLVRKEANRVYFQTDYVVNGKSRVWIPNEIPTQPELSSYQQQPAGLYGLGTAFPADALGISPAGQAMSRSMPLAGLLGLGTGAYYDTNLPTAVIEIRWSATYNRRKSLTHAEVDSCHVQQADGVSTELTPKTTSSVGPYL</sequence>
<evidence type="ECO:0000313" key="5">
    <source>
        <dbReference type="Proteomes" id="UP001189773"/>
    </source>
</evidence>
<dbReference type="Proteomes" id="UP001189756">
    <property type="component" value="Unassembled WGS sequence"/>
</dbReference>
<protein>
    <recommendedName>
        <fullName evidence="1">DUF4935 domain-containing protein</fullName>
    </recommendedName>
</protein>
<evidence type="ECO:0000313" key="3">
    <source>
        <dbReference type="EMBL" id="CAJ0800764.1"/>
    </source>
</evidence>
<evidence type="ECO:0000259" key="1">
    <source>
        <dbReference type="Pfam" id="PF16289"/>
    </source>
</evidence>
<dbReference type="EMBL" id="CATZAZ010000007">
    <property type="protein sequence ID" value="CAJ0799621.1"/>
    <property type="molecule type" value="Genomic_DNA"/>
</dbReference>
<name>A0AAD2F4P3_9RALS</name>
<feature type="domain" description="DUF4935" evidence="1">
    <location>
        <begin position="11"/>
        <end position="171"/>
    </location>
</feature>
<keyword evidence="5" id="KW-1185">Reference proteome</keyword>